<gene>
    <name evidence="1" type="ORF">LCGC14_0988390</name>
</gene>
<accession>A0A0F9NB53</accession>
<organism evidence="1">
    <name type="scientific">marine sediment metagenome</name>
    <dbReference type="NCBI Taxonomy" id="412755"/>
    <lineage>
        <taxon>unclassified sequences</taxon>
        <taxon>metagenomes</taxon>
        <taxon>ecological metagenomes</taxon>
    </lineage>
</organism>
<proteinExistence type="predicted"/>
<dbReference type="EMBL" id="LAZR01003735">
    <property type="protein sequence ID" value="KKN15199.1"/>
    <property type="molecule type" value="Genomic_DNA"/>
</dbReference>
<protein>
    <submittedName>
        <fullName evidence="1">Uncharacterized protein</fullName>
    </submittedName>
</protein>
<sequence>MSTKINLGMKVYDFNSGMVTENLPLNNFKVNLLISGGARDERTALLSHVLNQFYARLPDIGVLLIQLGSNEDTYLYHLDKVYEYGAPELNIPYYTGQRFTDLIKERFMNYLNAIFGFHYEMKWVIVNLSLKYKSAGLPSSIVDFLEDLKRCLIKHPYE</sequence>
<comment type="caution">
    <text evidence="1">The sequence shown here is derived from an EMBL/GenBank/DDBJ whole genome shotgun (WGS) entry which is preliminary data.</text>
</comment>
<reference evidence="1" key="1">
    <citation type="journal article" date="2015" name="Nature">
        <title>Complex archaea that bridge the gap between prokaryotes and eukaryotes.</title>
        <authorList>
            <person name="Spang A."/>
            <person name="Saw J.H."/>
            <person name="Jorgensen S.L."/>
            <person name="Zaremba-Niedzwiedzka K."/>
            <person name="Martijn J."/>
            <person name="Lind A.E."/>
            <person name="van Eijk R."/>
            <person name="Schleper C."/>
            <person name="Guy L."/>
            <person name="Ettema T.J."/>
        </authorList>
    </citation>
    <scope>NUCLEOTIDE SEQUENCE</scope>
</reference>
<evidence type="ECO:0000313" key="1">
    <source>
        <dbReference type="EMBL" id="KKN15199.1"/>
    </source>
</evidence>
<name>A0A0F9NB53_9ZZZZ</name>
<dbReference type="AlphaFoldDB" id="A0A0F9NB53"/>